<evidence type="ECO:0000259" key="5">
    <source>
        <dbReference type="Pfam" id="PF02797"/>
    </source>
</evidence>
<evidence type="ECO:0000313" key="6">
    <source>
        <dbReference type="EMBL" id="MDQ0337777.1"/>
    </source>
</evidence>
<dbReference type="PROSITE" id="PS00441">
    <property type="entry name" value="CHALCONE_SYNTH"/>
    <property type="match status" value="1"/>
</dbReference>
<dbReference type="PANTHER" id="PTHR11877">
    <property type="entry name" value="HYDROXYMETHYLGLUTARYL-COA SYNTHASE"/>
    <property type="match status" value="1"/>
</dbReference>
<dbReference type="Proteomes" id="UP001232445">
    <property type="component" value="Unassembled WGS sequence"/>
</dbReference>
<name>A0ABU0CMY1_9BACI</name>
<dbReference type="PIRSF" id="PIRSF000451">
    <property type="entry name" value="PKS_III"/>
    <property type="match status" value="1"/>
</dbReference>
<comment type="similarity">
    <text evidence="1">Belongs to the thiolase-like superfamily. Chalcone/stilbene synthases family.</text>
</comment>
<dbReference type="SUPFAM" id="SSF53901">
    <property type="entry name" value="Thiolase-like"/>
    <property type="match status" value="1"/>
</dbReference>
<feature type="domain" description="Chalcone/stilbene synthase C-terminal" evidence="5">
    <location>
        <begin position="227"/>
        <end position="359"/>
    </location>
</feature>
<organism evidence="6 7">
    <name type="scientific">Caldalkalibacillus uzonensis</name>
    <dbReference type="NCBI Taxonomy" id="353224"/>
    <lineage>
        <taxon>Bacteria</taxon>
        <taxon>Bacillati</taxon>
        <taxon>Bacillota</taxon>
        <taxon>Bacilli</taxon>
        <taxon>Bacillales</taxon>
        <taxon>Bacillaceae</taxon>
        <taxon>Caldalkalibacillus</taxon>
    </lineage>
</organism>
<dbReference type="InterPro" id="IPR001099">
    <property type="entry name" value="Chalcone/stilbene_synt_N"/>
</dbReference>
<keyword evidence="7" id="KW-1185">Reference proteome</keyword>
<comment type="caution">
    <text evidence="6">The sequence shown here is derived from an EMBL/GenBank/DDBJ whole genome shotgun (WGS) entry which is preliminary data.</text>
</comment>
<dbReference type="PANTHER" id="PTHR11877:SF99">
    <property type="entry name" value="1,3,6,8-TETRAHYDROXYNAPHTHALENE SYNTHASE"/>
    <property type="match status" value="1"/>
</dbReference>
<dbReference type="InterPro" id="IPR016039">
    <property type="entry name" value="Thiolase-like"/>
</dbReference>
<evidence type="ECO:0000256" key="1">
    <source>
        <dbReference type="ARBA" id="ARBA00005531"/>
    </source>
</evidence>
<accession>A0ABU0CMY1</accession>
<dbReference type="Pfam" id="PF02797">
    <property type="entry name" value="Chal_sti_synt_C"/>
    <property type="match status" value="1"/>
</dbReference>
<dbReference type="RefSeq" id="WP_307335133.1">
    <property type="nucleotide sequence ID" value="NZ_JAUSUQ010000001.1"/>
</dbReference>
<sequence>MPAILSVHCLNPPYRVSQEEVINTVKELFDKDYADLERYLKVFENSHIQERYFSVPLEWFKQERSFQEKNDRYISEALRLGVEVVEQCLTDRRFLKRNVTVDEIDAILFISSSGLSTPTIEARMMNRLPFSPYTVRLPIWGLGCAGGAAGLARAYDYCLAHPEQSVLVLSVELCSLTFQRRDKSKSNLVGTSLFADGTACVLVAGDQSPLLDRCAMPTVPWIIGTQSALMPDSENVMGWDIKNEGFYVVFAKSIPLVIKDWLRPMIERFLKRYQLKLEQCQHLIVHPGGWKVLEAYSVALNFPMSKFGAAQQVLKNYGNMSSATVLFVLERILRQEPRAGDYGLITALGPGFSSELVLVQWQEGMRTP</sequence>
<protein>
    <submittedName>
        <fullName evidence="6">Alkylresorcinol/alkylpyrone synthase</fullName>
    </submittedName>
</protein>
<dbReference type="CDD" id="cd00831">
    <property type="entry name" value="CHS_like"/>
    <property type="match status" value="1"/>
</dbReference>
<gene>
    <name evidence="6" type="ORF">J2S00_000547</name>
</gene>
<feature type="domain" description="Chalcone/stilbene synthase N-terminal" evidence="4">
    <location>
        <begin position="11"/>
        <end position="206"/>
    </location>
</feature>
<evidence type="ECO:0000313" key="7">
    <source>
        <dbReference type="Proteomes" id="UP001232445"/>
    </source>
</evidence>
<dbReference type="EMBL" id="JAUSUQ010000001">
    <property type="protein sequence ID" value="MDQ0337777.1"/>
    <property type="molecule type" value="Genomic_DNA"/>
</dbReference>
<evidence type="ECO:0000259" key="4">
    <source>
        <dbReference type="Pfam" id="PF00195"/>
    </source>
</evidence>
<proteinExistence type="inferred from homology"/>
<dbReference type="Gene3D" id="3.40.47.10">
    <property type="match status" value="2"/>
</dbReference>
<dbReference type="InterPro" id="IPR011141">
    <property type="entry name" value="Polyketide_synthase_type-III"/>
</dbReference>
<keyword evidence="3" id="KW-0012">Acyltransferase</keyword>
<reference evidence="6 7" key="1">
    <citation type="submission" date="2023-07" db="EMBL/GenBank/DDBJ databases">
        <title>Genomic Encyclopedia of Type Strains, Phase IV (KMG-IV): sequencing the most valuable type-strain genomes for metagenomic binning, comparative biology and taxonomic classification.</title>
        <authorList>
            <person name="Goeker M."/>
        </authorList>
    </citation>
    <scope>NUCLEOTIDE SEQUENCE [LARGE SCALE GENOMIC DNA]</scope>
    <source>
        <strain evidence="6 7">DSM 17740</strain>
    </source>
</reference>
<evidence type="ECO:0000256" key="2">
    <source>
        <dbReference type="ARBA" id="ARBA00022679"/>
    </source>
</evidence>
<dbReference type="Pfam" id="PF00195">
    <property type="entry name" value="Chal_sti_synt_N"/>
    <property type="match status" value="1"/>
</dbReference>
<evidence type="ECO:0000256" key="3">
    <source>
        <dbReference type="ARBA" id="ARBA00023315"/>
    </source>
</evidence>
<dbReference type="InterPro" id="IPR012328">
    <property type="entry name" value="Chalcone/stilbene_synt_C"/>
</dbReference>
<keyword evidence="2" id="KW-0808">Transferase</keyword>
<dbReference type="InterPro" id="IPR018088">
    <property type="entry name" value="Chalcone/stilbene_synthase_AS"/>
</dbReference>